<proteinExistence type="predicted"/>
<accession>A0ABQ5ADR8</accession>
<evidence type="ECO:0000313" key="2">
    <source>
        <dbReference type="Proteomes" id="UP001151760"/>
    </source>
</evidence>
<reference evidence="1" key="2">
    <citation type="submission" date="2022-01" db="EMBL/GenBank/DDBJ databases">
        <authorList>
            <person name="Yamashiro T."/>
            <person name="Shiraishi A."/>
            <person name="Satake H."/>
            <person name="Nakayama K."/>
        </authorList>
    </citation>
    <scope>NUCLEOTIDE SEQUENCE</scope>
</reference>
<sequence>MSDNTTRAQCKHCFYFLAAGSNSTLKNHIVQKYCEALKSVSEAGQSSMAQDRSLFVYNPDVVREQFAGLVIQEALPFNHFDNTRMTRVFQNHFQPKTRLLVFVLSLDEDVVVYASQKAFESLPNVSKSISELTALKGRPSFSNRLNSRLQETRCGSGTTPSAGPVTGGGVASIISRLVHMDDWIEIGVRSSVSWIESGMVGASFGPYSWTLLAGINDHEPMSLLWLTLRVKAYVVFESEDSAQASLAHNMAVGDVGTYLVTPPMPAIGGREDVGELHSLGSTT</sequence>
<gene>
    <name evidence="1" type="ORF">Tco_0820308</name>
</gene>
<comment type="caution">
    <text evidence="1">The sequence shown here is derived from an EMBL/GenBank/DDBJ whole genome shotgun (WGS) entry which is preliminary data.</text>
</comment>
<organism evidence="1 2">
    <name type="scientific">Tanacetum coccineum</name>
    <dbReference type="NCBI Taxonomy" id="301880"/>
    <lineage>
        <taxon>Eukaryota</taxon>
        <taxon>Viridiplantae</taxon>
        <taxon>Streptophyta</taxon>
        <taxon>Embryophyta</taxon>
        <taxon>Tracheophyta</taxon>
        <taxon>Spermatophyta</taxon>
        <taxon>Magnoliopsida</taxon>
        <taxon>eudicotyledons</taxon>
        <taxon>Gunneridae</taxon>
        <taxon>Pentapetalae</taxon>
        <taxon>asterids</taxon>
        <taxon>campanulids</taxon>
        <taxon>Asterales</taxon>
        <taxon>Asteraceae</taxon>
        <taxon>Asteroideae</taxon>
        <taxon>Anthemideae</taxon>
        <taxon>Anthemidinae</taxon>
        <taxon>Tanacetum</taxon>
    </lineage>
</organism>
<name>A0ABQ5ADR8_9ASTR</name>
<reference evidence="1" key="1">
    <citation type="journal article" date="2022" name="Int. J. Mol. Sci.">
        <title>Draft Genome of Tanacetum Coccineum: Genomic Comparison of Closely Related Tanacetum-Family Plants.</title>
        <authorList>
            <person name="Yamashiro T."/>
            <person name="Shiraishi A."/>
            <person name="Nakayama K."/>
            <person name="Satake H."/>
        </authorList>
    </citation>
    <scope>NUCLEOTIDE SEQUENCE</scope>
</reference>
<keyword evidence="2" id="KW-1185">Reference proteome</keyword>
<evidence type="ECO:0000313" key="1">
    <source>
        <dbReference type="EMBL" id="GJS99138.1"/>
    </source>
</evidence>
<dbReference type="Proteomes" id="UP001151760">
    <property type="component" value="Unassembled WGS sequence"/>
</dbReference>
<protein>
    <submittedName>
        <fullName evidence="1">Uncharacterized protein</fullName>
    </submittedName>
</protein>
<dbReference type="EMBL" id="BQNB010012096">
    <property type="protein sequence ID" value="GJS99138.1"/>
    <property type="molecule type" value="Genomic_DNA"/>
</dbReference>